<protein>
    <submittedName>
        <fullName evidence="2 4">Uncharacterized protein</fullName>
    </submittedName>
</protein>
<dbReference type="EMBL" id="UYSG01005231">
    <property type="protein sequence ID" value="VDL58715.1"/>
    <property type="molecule type" value="Genomic_DNA"/>
</dbReference>
<reference evidence="2 3" key="2">
    <citation type="submission" date="2018-11" db="EMBL/GenBank/DDBJ databases">
        <authorList>
            <consortium name="Pathogen Informatics"/>
        </authorList>
    </citation>
    <scope>NUCLEOTIDE SEQUENCE [LARGE SCALE GENOMIC DNA]</scope>
</reference>
<feature type="compositionally biased region" description="Polar residues" evidence="1">
    <location>
        <begin position="32"/>
        <end position="47"/>
    </location>
</feature>
<evidence type="ECO:0000313" key="2">
    <source>
        <dbReference type="EMBL" id="VDL58715.1"/>
    </source>
</evidence>
<proteinExistence type="predicted"/>
<dbReference type="AlphaFoldDB" id="A0A0R3SN84"/>
<dbReference type="Proteomes" id="UP000274504">
    <property type="component" value="Unassembled WGS sequence"/>
</dbReference>
<feature type="compositionally biased region" description="Gly residues" evidence="1">
    <location>
        <begin position="1"/>
        <end position="19"/>
    </location>
</feature>
<name>A0A0R3SN84_HYMDI</name>
<dbReference type="OrthoDB" id="9994106at2759"/>
<organism evidence="4">
    <name type="scientific">Hymenolepis diminuta</name>
    <name type="common">Rat tapeworm</name>
    <dbReference type="NCBI Taxonomy" id="6216"/>
    <lineage>
        <taxon>Eukaryota</taxon>
        <taxon>Metazoa</taxon>
        <taxon>Spiralia</taxon>
        <taxon>Lophotrochozoa</taxon>
        <taxon>Platyhelminthes</taxon>
        <taxon>Cestoda</taxon>
        <taxon>Eucestoda</taxon>
        <taxon>Cyclophyllidea</taxon>
        <taxon>Hymenolepididae</taxon>
        <taxon>Hymenolepis</taxon>
    </lineage>
</organism>
<evidence type="ECO:0000256" key="1">
    <source>
        <dbReference type="SAM" id="MobiDB-lite"/>
    </source>
</evidence>
<evidence type="ECO:0000313" key="4">
    <source>
        <dbReference type="WBParaSite" id="HDID_0000639901-mRNA-1"/>
    </source>
</evidence>
<gene>
    <name evidence="2" type="ORF">HDID_LOCUS6397</name>
</gene>
<accession>A0A0R3SN84</accession>
<evidence type="ECO:0000313" key="3">
    <source>
        <dbReference type="Proteomes" id="UP000274504"/>
    </source>
</evidence>
<feature type="region of interest" description="Disordered" evidence="1">
    <location>
        <begin position="1"/>
        <end position="56"/>
    </location>
</feature>
<dbReference type="WBParaSite" id="HDID_0000639901-mRNA-1">
    <property type="protein sequence ID" value="HDID_0000639901-mRNA-1"/>
    <property type="gene ID" value="HDID_0000639901"/>
</dbReference>
<reference evidence="4" key="1">
    <citation type="submission" date="2017-02" db="UniProtKB">
        <authorList>
            <consortium name="WormBaseParasite"/>
        </authorList>
    </citation>
    <scope>IDENTIFICATION</scope>
</reference>
<sequence length="89" mass="9534">MADMSGDGGGGGGGVGGGFMRQMSTIRHRQSRVGSTVGESTASTAHSPHTLLPSASIRRPSQIHRFHGEIEFTGLNQTARQRRDEMNIR</sequence>